<organism evidence="2 3">
    <name type="scientific">Microbacterium capsulatum</name>
    <dbReference type="NCBI Taxonomy" id="3041921"/>
    <lineage>
        <taxon>Bacteria</taxon>
        <taxon>Bacillati</taxon>
        <taxon>Actinomycetota</taxon>
        <taxon>Actinomycetes</taxon>
        <taxon>Micrococcales</taxon>
        <taxon>Microbacteriaceae</taxon>
        <taxon>Microbacterium</taxon>
    </lineage>
</organism>
<sequence>MTATLSASLIAAAVLWPVAADARTTPSDPGADVPTVAHKPRIPHGGDLPGNAGWASTNWSGYAETGSNFTSITGRWTVPAVSPTRGSSYSSNWIGIDGYNNSNLIQTGTESDYVNGTAYYAAWWEILPANETRISMPVNPGDVMTASIAQTSGTTWTITIADTTTTQSFTTTQTYTGPRTSAEWIEEAPTVNNKVAQLAHFGPTAFDPGTVDGHSANLVPSEAGVMIQNRRQVSTPSVPDVDGDGFGVAYGPTAPAAPAS</sequence>
<dbReference type="EMBL" id="JAVFCB010000001">
    <property type="protein sequence ID" value="MDQ4212565.1"/>
    <property type="molecule type" value="Genomic_DNA"/>
</dbReference>
<keyword evidence="1" id="KW-0732">Signal</keyword>
<reference evidence="2 3" key="1">
    <citation type="submission" date="2023-08" db="EMBL/GenBank/DDBJ databases">
        <title>Microbacterium sp. nov., isolated from a waste landfill.</title>
        <authorList>
            <person name="Wen W."/>
        </authorList>
    </citation>
    <scope>NUCLEOTIDE SEQUENCE [LARGE SCALE GENOMIC DNA]</scope>
    <source>
        <strain evidence="2 3">ASV81</strain>
    </source>
</reference>
<name>A0ABU0XEF4_9MICO</name>
<dbReference type="InterPro" id="IPR013320">
    <property type="entry name" value="ConA-like_dom_sf"/>
</dbReference>
<dbReference type="PANTHER" id="PTHR37536">
    <property type="entry name" value="PUTATIVE (AFU_ORTHOLOGUE AFUA_3G02970)-RELATED"/>
    <property type="match status" value="1"/>
</dbReference>
<gene>
    <name evidence="2" type="ORF">RBR11_01380</name>
</gene>
<accession>A0ABU0XEF4</accession>
<dbReference type="Pfam" id="PF01828">
    <property type="entry name" value="Peptidase_A4"/>
    <property type="match status" value="1"/>
</dbReference>
<comment type="caution">
    <text evidence="2">The sequence shown here is derived from an EMBL/GenBank/DDBJ whole genome shotgun (WGS) entry which is preliminary data.</text>
</comment>
<keyword evidence="3" id="KW-1185">Reference proteome</keyword>
<evidence type="ECO:0000313" key="2">
    <source>
        <dbReference type="EMBL" id="MDQ4212565.1"/>
    </source>
</evidence>
<dbReference type="Proteomes" id="UP001230289">
    <property type="component" value="Unassembled WGS sequence"/>
</dbReference>
<feature type="chain" id="PRO_5047139500" evidence="1">
    <location>
        <begin position="23"/>
        <end position="260"/>
    </location>
</feature>
<protein>
    <submittedName>
        <fullName evidence="2">G1 family glutamic endopeptidase</fullName>
    </submittedName>
</protein>
<dbReference type="InterPro" id="IPR038656">
    <property type="entry name" value="Peptidase_G1_sf"/>
</dbReference>
<dbReference type="CDD" id="cd13426">
    <property type="entry name" value="Peptidase_G1"/>
    <property type="match status" value="1"/>
</dbReference>
<dbReference type="InterPro" id="IPR000250">
    <property type="entry name" value="Peptidase_G1"/>
</dbReference>
<dbReference type="Gene3D" id="2.60.120.700">
    <property type="entry name" value="Peptidase G1"/>
    <property type="match status" value="1"/>
</dbReference>
<evidence type="ECO:0000313" key="3">
    <source>
        <dbReference type="Proteomes" id="UP001230289"/>
    </source>
</evidence>
<dbReference type="RefSeq" id="WP_308487499.1">
    <property type="nucleotide sequence ID" value="NZ_JAVFCB010000001.1"/>
</dbReference>
<evidence type="ECO:0000256" key="1">
    <source>
        <dbReference type="SAM" id="SignalP"/>
    </source>
</evidence>
<dbReference type="PANTHER" id="PTHR37536:SF1">
    <property type="entry name" value="ASPERGILLOPEPSIN, PUTAITVE (AFU_ORTHOLOGUE AFUA_7G01200)"/>
    <property type="match status" value="1"/>
</dbReference>
<proteinExistence type="predicted"/>
<feature type="signal peptide" evidence="1">
    <location>
        <begin position="1"/>
        <end position="22"/>
    </location>
</feature>
<dbReference type="SUPFAM" id="SSF49899">
    <property type="entry name" value="Concanavalin A-like lectins/glucanases"/>
    <property type="match status" value="1"/>
</dbReference>